<sequence length="161" mass="18534">MMIMRYSITQRSPSFPQTRNSLLPRPAGKSQHQGSKKQQSDSKNNEGEYFHENAPLQLLLNQTRIQAISAATGIVARNHSKNFRCRKNITIPTIRKTGSIFSRGKSHFHQRRYKTTSCIRYIAHEFDAGQIFRQQKARAKASFKLISNPVPMMAYDPAKRR</sequence>
<reference evidence="2 3" key="1">
    <citation type="submission" date="2018-06" db="EMBL/GenBank/DDBJ databases">
        <authorList>
            <consortium name="Pathogen Informatics"/>
            <person name="Doyle S."/>
        </authorList>
    </citation>
    <scope>NUCLEOTIDE SEQUENCE [LARGE SCALE GENOMIC DNA]</scope>
    <source>
        <strain evidence="2 3">NCTC12120</strain>
    </source>
</reference>
<accession>A0A2X3IZC9</accession>
<evidence type="ECO:0000256" key="1">
    <source>
        <dbReference type="SAM" id="MobiDB-lite"/>
    </source>
</evidence>
<evidence type="ECO:0000313" key="2">
    <source>
        <dbReference type="EMBL" id="SQC92546.1"/>
    </source>
</evidence>
<proteinExistence type="predicted"/>
<dbReference type="AlphaFoldDB" id="A0A2X3IZC9"/>
<feature type="compositionally biased region" description="Polar residues" evidence="1">
    <location>
        <begin position="7"/>
        <end position="21"/>
    </location>
</feature>
<feature type="compositionally biased region" description="Basic and acidic residues" evidence="1">
    <location>
        <begin position="38"/>
        <end position="47"/>
    </location>
</feature>
<dbReference type="Proteomes" id="UP000251197">
    <property type="component" value="Unassembled WGS sequence"/>
</dbReference>
<protein>
    <submittedName>
        <fullName evidence="2">Uncharacterized protein</fullName>
    </submittedName>
</protein>
<gene>
    <name evidence="2" type="ORF">NCTC12120_05743</name>
</gene>
<evidence type="ECO:0000313" key="3">
    <source>
        <dbReference type="Proteomes" id="UP000251197"/>
    </source>
</evidence>
<dbReference type="EMBL" id="UAVU01000009">
    <property type="protein sequence ID" value="SQC92546.1"/>
    <property type="molecule type" value="Genomic_DNA"/>
</dbReference>
<feature type="region of interest" description="Disordered" evidence="1">
    <location>
        <begin position="1"/>
        <end position="47"/>
    </location>
</feature>
<organism evidence="2 3">
    <name type="scientific">Cedecea neteri</name>
    <dbReference type="NCBI Taxonomy" id="158822"/>
    <lineage>
        <taxon>Bacteria</taxon>
        <taxon>Pseudomonadati</taxon>
        <taxon>Pseudomonadota</taxon>
        <taxon>Gammaproteobacteria</taxon>
        <taxon>Enterobacterales</taxon>
        <taxon>Enterobacteriaceae</taxon>
        <taxon>Cedecea</taxon>
    </lineage>
</organism>
<name>A0A2X3IZC9_9ENTR</name>